<evidence type="ECO:0000256" key="5">
    <source>
        <dbReference type="ARBA" id="ARBA00022980"/>
    </source>
</evidence>
<evidence type="ECO:0000256" key="3">
    <source>
        <dbReference type="ARBA" id="ARBA00022730"/>
    </source>
</evidence>
<keyword evidence="3 8" id="KW-0699">rRNA-binding</keyword>
<keyword evidence="11" id="KW-1185">Reference proteome</keyword>
<dbReference type="RefSeq" id="WP_326926613.1">
    <property type="nucleotide sequence ID" value="NZ_CP123443.1"/>
</dbReference>
<dbReference type="GO" id="GO:0005840">
    <property type="term" value="C:ribosome"/>
    <property type="evidence" value="ECO:0007669"/>
    <property type="project" value="UniProtKB-KW"/>
</dbReference>
<evidence type="ECO:0000256" key="1">
    <source>
        <dbReference type="ARBA" id="ARBA00003134"/>
    </source>
</evidence>
<gene>
    <name evidence="8 10" type="primary">rpsT</name>
    <name evidence="10" type="ORF">P0082_08050</name>
</gene>
<feature type="region of interest" description="Disordered" evidence="9">
    <location>
        <begin position="1"/>
        <end position="25"/>
    </location>
</feature>
<evidence type="ECO:0000256" key="4">
    <source>
        <dbReference type="ARBA" id="ARBA00022884"/>
    </source>
</evidence>
<dbReference type="EMBL" id="CP123443">
    <property type="protein sequence ID" value="WGK68432.1"/>
    <property type="molecule type" value="Genomic_DNA"/>
</dbReference>
<dbReference type="HAMAP" id="MF_00500">
    <property type="entry name" value="Ribosomal_bS20"/>
    <property type="match status" value="1"/>
</dbReference>
<evidence type="ECO:0000256" key="2">
    <source>
        <dbReference type="ARBA" id="ARBA00007634"/>
    </source>
</evidence>
<organism evidence="10 11">
    <name type="scientific">Candidatus Haliotispira prima</name>
    <dbReference type="NCBI Taxonomy" id="3034016"/>
    <lineage>
        <taxon>Bacteria</taxon>
        <taxon>Pseudomonadati</taxon>
        <taxon>Spirochaetota</taxon>
        <taxon>Spirochaetia</taxon>
        <taxon>Spirochaetales</taxon>
        <taxon>Spirochaetaceae</taxon>
        <taxon>Candidatus Haliotispira</taxon>
    </lineage>
</organism>
<evidence type="ECO:0000256" key="9">
    <source>
        <dbReference type="SAM" id="MobiDB-lite"/>
    </source>
</evidence>
<dbReference type="InterPro" id="IPR036510">
    <property type="entry name" value="Ribosomal_bS20_sf"/>
</dbReference>
<sequence length="87" mass="10076">MPNSLNARKRHRQSLTRRDNNRIAKSRVRTSIRAFEAAIKEGNRETAEQQFRLFSKLIDTATGKKVYHPNTSARKKSRLAKRLNVLA</sequence>
<evidence type="ECO:0000256" key="8">
    <source>
        <dbReference type="HAMAP-Rule" id="MF_00500"/>
    </source>
</evidence>
<evidence type="ECO:0000313" key="11">
    <source>
        <dbReference type="Proteomes" id="UP001228690"/>
    </source>
</evidence>
<accession>A0ABY8MEQ2</accession>
<dbReference type="Proteomes" id="UP001228690">
    <property type="component" value="Chromosome"/>
</dbReference>
<comment type="similarity">
    <text evidence="2 8">Belongs to the bacterial ribosomal protein bS20 family.</text>
</comment>
<comment type="function">
    <text evidence="1 8">Binds directly to 16S ribosomal RNA.</text>
</comment>
<dbReference type="PANTHER" id="PTHR33398">
    <property type="entry name" value="30S RIBOSOMAL PROTEIN S20"/>
    <property type="match status" value="1"/>
</dbReference>
<keyword evidence="4 8" id="KW-0694">RNA-binding</keyword>
<name>A0ABY8MEQ2_9SPIO</name>
<dbReference type="SUPFAM" id="SSF46992">
    <property type="entry name" value="Ribosomal protein S20"/>
    <property type="match status" value="1"/>
</dbReference>
<keyword evidence="6 8" id="KW-0687">Ribonucleoprotein</keyword>
<evidence type="ECO:0000313" key="10">
    <source>
        <dbReference type="EMBL" id="WGK68432.1"/>
    </source>
</evidence>
<dbReference type="InterPro" id="IPR002583">
    <property type="entry name" value="Ribosomal_bS20"/>
</dbReference>
<dbReference type="Pfam" id="PF01649">
    <property type="entry name" value="Ribosomal_S20p"/>
    <property type="match status" value="1"/>
</dbReference>
<keyword evidence="5 8" id="KW-0689">Ribosomal protein</keyword>
<dbReference type="NCBIfam" id="TIGR00029">
    <property type="entry name" value="S20"/>
    <property type="match status" value="1"/>
</dbReference>
<protein>
    <recommendedName>
        <fullName evidence="7 8">Small ribosomal subunit protein bS20</fullName>
    </recommendedName>
</protein>
<evidence type="ECO:0000256" key="7">
    <source>
        <dbReference type="ARBA" id="ARBA00035136"/>
    </source>
</evidence>
<evidence type="ECO:0000256" key="6">
    <source>
        <dbReference type="ARBA" id="ARBA00023274"/>
    </source>
</evidence>
<reference evidence="10 11" key="1">
    <citation type="submission" date="2023-04" db="EMBL/GenBank/DDBJ databases">
        <title>Spirochaete genome identified in red abalone sample constitutes a novel genus.</title>
        <authorList>
            <person name="Sharma S.P."/>
            <person name="Purcell C.M."/>
            <person name="Hyde J.R."/>
            <person name="Severin A.J."/>
        </authorList>
    </citation>
    <scope>NUCLEOTIDE SEQUENCE [LARGE SCALE GENOMIC DNA]</scope>
    <source>
        <strain evidence="10 11">SP-2023</strain>
    </source>
</reference>
<dbReference type="PANTHER" id="PTHR33398:SF1">
    <property type="entry name" value="SMALL RIBOSOMAL SUBUNIT PROTEIN BS20C"/>
    <property type="match status" value="1"/>
</dbReference>
<proteinExistence type="inferred from homology"/>
<dbReference type="Gene3D" id="1.20.58.110">
    <property type="entry name" value="Ribosomal protein S20"/>
    <property type="match status" value="1"/>
</dbReference>